<evidence type="ECO:0000313" key="5">
    <source>
        <dbReference type="Proteomes" id="UP000026915"/>
    </source>
</evidence>
<dbReference type="HOGENOM" id="CLU_1285289_0_0_1"/>
<dbReference type="SUPFAM" id="SSF52540">
    <property type="entry name" value="P-loop containing nucleoside triphosphate hydrolases"/>
    <property type="match status" value="1"/>
</dbReference>
<keyword evidence="1" id="KW-0175">Coiled coil</keyword>
<keyword evidence="4" id="KW-0378">Hydrolase</keyword>
<gene>
    <name evidence="4" type="ORF">TCM_026558</name>
</gene>
<accession>A0A061F364</accession>
<dbReference type="Gene3D" id="3.40.50.300">
    <property type="entry name" value="P-loop containing nucleotide triphosphate hydrolases"/>
    <property type="match status" value="1"/>
</dbReference>
<reference evidence="4 5" key="1">
    <citation type="journal article" date="2013" name="Genome Biol.">
        <title>The genome sequence of the most widely cultivated cacao type and its use to identify candidate genes regulating pod color.</title>
        <authorList>
            <person name="Motamayor J.C."/>
            <person name="Mockaitis K."/>
            <person name="Schmutz J."/>
            <person name="Haiminen N."/>
            <person name="Iii D.L."/>
            <person name="Cornejo O."/>
            <person name="Findley S.D."/>
            <person name="Zheng P."/>
            <person name="Utro F."/>
            <person name="Royaert S."/>
            <person name="Saski C."/>
            <person name="Jenkins J."/>
            <person name="Podicheti R."/>
            <person name="Zhao M."/>
            <person name="Scheffler B.E."/>
            <person name="Stack J.C."/>
            <person name="Feltus F.A."/>
            <person name="Mustiga G.M."/>
            <person name="Amores F."/>
            <person name="Phillips W."/>
            <person name="Marelli J.P."/>
            <person name="May G.D."/>
            <person name="Shapiro H."/>
            <person name="Ma J."/>
            <person name="Bustamante C.D."/>
            <person name="Schnell R.J."/>
            <person name="Main D."/>
            <person name="Gilbert D."/>
            <person name="Parida L."/>
            <person name="Kuhn D.N."/>
        </authorList>
    </citation>
    <scope>NUCLEOTIDE SEQUENCE [LARGE SCALE GENOMIC DNA]</scope>
    <source>
        <strain evidence="5">cv. Matina 1-6</strain>
    </source>
</reference>
<evidence type="ECO:0000313" key="4">
    <source>
        <dbReference type="EMBL" id="EOY11343.1"/>
    </source>
</evidence>
<evidence type="ECO:0000259" key="3">
    <source>
        <dbReference type="Pfam" id="PF25568"/>
    </source>
</evidence>
<dbReference type="InterPro" id="IPR058017">
    <property type="entry name" value="At3g28540-like_C"/>
</dbReference>
<dbReference type="STRING" id="3641.A0A061F364"/>
<dbReference type="Pfam" id="PF25568">
    <property type="entry name" value="AAA_lid_At3g28540"/>
    <property type="match status" value="1"/>
</dbReference>
<sequence>MNVSRLMEVAVLTAISSLLSNQLLIFKKYKLLIFKLSIFIIEDIDYSLDITKKHNNCEKDEKDEKKNRVTLLRFLNFVDGIWSKRKIIVFTTNHINKLDPTLIRKRRMNMHIELSYCTRGGFKVSAKNYLNLDPHPLFEKIGDLLKDVNMTPADISEHLIHGRVERDVNACLESLIQTLETAKEEEEEDAKKKQKQKLAIFKGISIDDEGGKFSV</sequence>
<dbReference type="InParanoid" id="A0A061F364"/>
<feature type="domain" description="AAA+ ATPase At3g28540-like C-terminal" evidence="3">
    <location>
        <begin position="117"/>
        <end position="190"/>
    </location>
</feature>
<dbReference type="Pfam" id="PF00004">
    <property type="entry name" value="AAA"/>
    <property type="match status" value="1"/>
</dbReference>
<dbReference type="InterPro" id="IPR003959">
    <property type="entry name" value="ATPase_AAA_core"/>
</dbReference>
<keyword evidence="5" id="KW-1185">Reference proteome</keyword>
<dbReference type="eggNOG" id="KOG0743">
    <property type="taxonomic scope" value="Eukaryota"/>
</dbReference>
<dbReference type="AlphaFoldDB" id="A0A061F364"/>
<proteinExistence type="predicted"/>
<dbReference type="OMA" id="KCHSISI"/>
<evidence type="ECO:0000259" key="2">
    <source>
        <dbReference type="Pfam" id="PF00004"/>
    </source>
</evidence>
<dbReference type="PANTHER" id="PTHR23070">
    <property type="entry name" value="BCS1 AAA-TYPE ATPASE"/>
    <property type="match status" value="1"/>
</dbReference>
<dbReference type="GO" id="GO:0005524">
    <property type="term" value="F:ATP binding"/>
    <property type="evidence" value="ECO:0007669"/>
    <property type="project" value="InterPro"/>
</dbReference>
<feature type="coiled-coil region" evidence="1">
    <location>
        <begin position="169"/>
        <end position="196"/>
    </location>
</feature>
<dbReference type="EMBL" id="CM001883">
    <property type="protein sequence ID" value="EOY11343.1"/>
    <property type="molecule type" value="Genomic_DNA"/>
</dbReference>
<name>A0A061F364_THECC</name>
<dbReference type="InterPro" id="IPR050747">
    <property type="entry name" value="Mitochondrial_chaperone_BCS1"/>
</dbReference>
<dbReference type="GO" id="GO:0016887">
    <property type="term" value="F:ATP hydrolysis activity"/>
    <property type="evidence" value="ECO:0007669"/>
    <property type="project" value="InterPro"/>
</dbReference>
<feature type="domain" description="ATPase AAA-type core" evidence="2">
    <location>
        <begin position="36"/>
        <end position="115"/>
    </location>
</feature>
<evidence type="ECO:0000256" key="1">
    <source>
        <dbReference type="SAM" id="Coils"/>
    </source>
</evidence>
<organism evidence="4 5">
    <name type="scientific">Theobroma cacao</name>
    <name type="common">Cacao</name>
    <name type="synonym">Cocoa</name>
    <dbReference type="NCBI Taxonomy" id="3641"/>
    <lineage>
        <taxon>Eukaryota</taxon>
        <taxon>Viridiplantae</taxon>
        <taxon>Streptophyta</taxon>
        <taxon>Embryophyta</taxon>
        <taxon>Tracheophyta</taxon>
        <taxon>Spermatophyta</taxon>
        <taxon>Magnoliopsida</taxon>
        <taxon>eudicotyledons</taxon>
        <taxon>Gunneridae</taxon>
        <taxon>Pentapetalae</taxon>
        <taxon>rosids</taxon>
        <taxon>malvids</taxon>
        <taxon>Malvales</taxon>
        <taxon>Malvaceae</taxon>
        <taxon>Byttnerioideae</taxon>
        <taxon>Theobroma</taxon>
    </lineage>
</organism>
<dbReference type="Gene3D" id="6.10.280.40">
    <property type="match status" value="1"/>
</dbReference>
<protein>
    <submittedName>
        <fullName evidence="4">P-loop containing nucleoside triphosphate hydrolases superfamily protein</fullName>
    </submittedName>
</protein>
<dbReference type="InterPro" id="IPR027417">
    <property type="entry name" value="P-loop_NTPase"/>
</dbReference>
<dbReference type="Proteomes" id="UP000026915">
    <property type="component" value="Chromosome 5"/>
</dbReference>
<dbReference type="Gramene" id="EOY11343">
    <property type="protein sequence ID" value="EOY11343"/>
    <property type="gene ID" value="TCM_026558"/>
</dbReference>